<keyword evidence="1" id="KW-1133">Transmembrane helix</keyword>
<keyword evidence="1" id="KW-0472">Membrane</keyword>
<evidence type="ECO:0000256" key="1">
    <source>
        <dbReference type="SAM" id="Phobius"/>
    </source>
</evidence>
<feature type="transmembrane region" description="Helical" evidence="1">
    <location>
        <begin position="226"/>
        <end position="247"/>
    </location>
</feature>
<proteinExistence type="predicted"/>
<dbReference type="Proteomes" id="UP000502945">
    <property type="component" value="Chromosome"/>
</dbReference>
<feature type="transmembrane region" description="Helical" evidence="1">
    <location>
        <begin position="169"/>
        <end position="190"/>
    </location>
</feature>
<feature type="transmembrane region" description="Helical" evidence="1">
    <location>
        <begin position="65"/>
        <end position="85"/>
    </location>
</feature>
<accession>A0AAE7DTV7</accession>
<dbReference type="RefSeq" id="WP_001917000.1">
    <property type="nucleotide sequence ID" value="NZ_CP053392.1"/>
</dbReference>
<dbReference type="AlphaFoldDB" id="A0AAE7DTV7"/>
<evidence type="ECO:0000313" key="2">
    <source>
        <dbReference type="EMBL" id="QJW42987.1"/>
    </source>
</evidence>
<feature type="transmembrane region" description="Helical" evidence="1">
    <location>
        <begin position="34"/>
        <end position="53"/>
    </location>
</feature>
<evidence type="ECO:0000313" key="3">
    <source>
        <dbReference type="Proteomes" id="UP000502945"/>
    </source>
</evidence>
<protein>
    <submittedName>
        <fullName evidence="2">P-type conjugative transfer protein TrbL</fullName>
    </submittedName>
</protein>
<gene>
    <name evidence="2" type="ORF">HK440_00530</name>
</gene>
<feature type="transmembrane region" description="Helical" evidence="1">
    <location>
        <begin position="292"/>
        <end position="316"/>
    </location>
</feature>
<organism evidence="2 3">
    <name type="scientific">Helicobacter pylori</name>
    <name type="common">Campylobacter pylori</name>
    <dbReference type="NCBI Taxonomy" id="210"/>
    <lineage>
        <taxon>Bacteria</taxon>
        <taxon>Pseudomonadati</taxon>
        <taxon>Campylobacterota</taxon>
        <taxon>Epsilonproteobacteria</taxon>
        <taxon>Campylobacterales</taxon>
        <taxon>Helicobacteraceae</taxon>
        <taxon>Helicobacter</taxon>
    </lineage>
</organism>
<reference evidence="2 3" key="1">
    <citation type="submission" date="2020-05" db="EMBL/GenBank/DDBJ databases">
        <title>Proteome, Transcriptome, Methylome of different strains of Helicobacter pylori.</title>
        <authorList>
            <person name="Butenko I."/>
            <person name="Fedorov D."/>
            <person name="Babenko V."/>
            <person name="Manolov A."/>
            <person name="Boldyreva D."/>
            <person name="Klimina K."/>
            <person name="Veselovski V."/>
            <person name="Malahova M."/>
            <person name="Semashko T."/>
            <person name="Semenov I."/>
            <person name="Govorun V."/>
        </authorList>
    </citation>
    <scope>NUCLEOTIDE SEQUENCE [LARGE SCALE GENOMIC DNA]</scope>
    <source>
        <strain evidence="2 3">HPY</strain>
    </source>
</reference>
<sequence length="421" mass="45711">MQGNNLSIYETILSLFSDPTKKIFYSIATQTAEVLKAQMIINAVLVILFMIWAYKRVKEGDMFEFKTAMGVVVFIAFVGFINWGIKNPNDFNTYFINTIFYPSEKLAILIAQSLNDGLEIPTNANLSPSEIFSIGNLASSAYAMIVNLWDNAFNGVTMFNWLTMIPKLIMFFLVVLGELLFLGLLLIIVLLVTAEIFLWSALGLIVLPLGLIPQTKGMLFSYLKKLISLTFYKPCMMLVAFLNYGIIYKANALIPTKSEIAQGFYGSADKMAKEGHIIDAFGNVLKGDWNSYIAHSSIVGFLTIIALGSVICFFLIKRVPDFINNIFGTSGGVGAVTEMMQKIGMTIGGAVVGGSMVMVANQMKQAYQNAGGGLAGLQAGAKAFGLGAISGGASAMANHRSVKAGVKHFVASVKNGFDNNR</sequence>
<keyword evidence="1" id="KW-0812">Transmembrane</keyword>
<name>A0AAE7DTV7_HELPX</name>
<dbReference type="EMBL" id="CP053396">
    <property type="protein sequence ID" value="QJW42987.1"/>
    <property type="molecule type" value="Genomic_DNA"/>
</dbReference>
<feature type="transmembrane region" description="Helical" evidence="1">
    <location>
        <begin position="196"/>
        <end position="214"/>
    </location>
</feature>